<name>A0A5A7MSP3_9PROT</name>
<organism evidence="1 2">
    <name type="scientific">Iodidimonas gelatinilytica</name>
    <dbReference type="NCBI Taxonomy" id="1236966"/>
    <lineage>
        <taxon>Bacteria</taxon>
        <taxon>Pseudomonadati</taxon>
        <taxon>Pseudomonadota</taxon>
        <taxon>Alphaproteobacteria</taxon>
        <taxon>Iodidimonadales</taxon>
        <taxon>Iodidimonadaceae</taxon>
        <taxon>Iodidimonas</taxon>
    </lineage>
</organism>
<gene>
    <name evidence="1" type="ORF">JCM17844_25940</name>
</gene>
<accession>A0A5A7MSP3</accession>
<evidence type="ECO:0000313" key="2">
    <source>
        <dbReference type="Proteomes" id="UP000322084"/>
    </source>
</evidence>
<sequence length="97" mass="10748">MYHVPYSPLQEVSEAMPGYTKVVADFEVFSHSYHKARSDLASLSIDCKNVKESGERFRESARALRLAADKVDVAISQLQKADLVAMARMLMGASLGR</sequence>
<comment type="caution">
    <text evidence="1">The sequence shown here is derived from an EMBL/GenBank/DDBJ whole genome shotgun (WGS) entry which is preliminary data.</text>
</comment>
<dbReference type="RefSeq" id="WP_150001156.1">
    <property type="nucleotide sequence ID" value="NZ_BKCL01000011.1"/>
</dbReference>
<dbReference type="Proteomes" id="UP000322084">
    <property type="component" value="Unassembled WGS sequence"/>
</dbReference>
<reference evidence="1 2" key="1">
    <citation type="submission" date="2019-09" db="EMBL/GenBank/DDBJ databases">
        <title>NBRP : Genome information of microbial organism related human and environment.</title>
        <authorList>
            <person name="Hattori M."/>
            <person name="Oshima K."/>
            <person name="Inaba H."/>
            <person name="Suda W."/>
            <person name="Sakamoto M."/>
            <person name="Iino T."/>
            <person name="Kitahara M."/>
            <person name="Oshida Y."/>
            <person name="Iida T."/>
            <person name="Kudo T."/>
            <person name="Itoh T."/>
            <person name="Ohkuma M."/>
        </authorList>
    </citation>
    <scope>NUCLEOTIDE SEQUENCE [LARGE SCALE GENOMIC DNA]</scope>
    <source>
        <strain evidence="1 2">Hi-2</strain>
    </source>
</reference>
<dbReference type="AlphaFoldDB" id="A0A5A7MSP3"/>
<evidence type="ECO:0000313" key="1">
    <source>
        <dbReference type="EMBL" id="GEQ98957.1"/>
    </source>
</evidence>
<protein>
    <submittedName>
        <fullName evidence="1">Uncharacterized protein</fullName>
    </submittedName>
</protein>
<proteinExistence type="predicted"/>
<dbReference type="EMBL" id="BKCL01000011">
    <property type="protein sequence ID" value="GEQ98957.1"/>
    <property type="molecule type" value="Genomic_DNA"/>
</dbReference>